<dbReference type="AlphaFoldDB" id="A0A5N5K399"/>
<dbReference type="EMBL" id="VDCV01000015">
    <property type="protein sequence ID" value="KAB5524160.1"/>
    <property type="molecule type" value="Genomic_DNA"/>
</dbReference>
<accession>A0A5N5K399</accession>
<keyword evidence="2" id="KW-1185">Reference proteome</keyword>
<dbReference type="Proteomes" id="UP000326939">
    <property type="component" value="Chromosome 15"/>
</dbReference>
<protein>
    <submittedName>
        <fullName evidence="1">Uncharacterized protein</fullName>
    </submittedName>
</protein>
<name>A0A5N5K399_9ROSI</name>
<evidence type="ECO:0000313" key="2">
    <source>
        <dbReference type="Proteomes" id="UP000326939"/>
    </source>
</evidence>
<comment type="caution">
    <text evidence="1">The sequence shown here is derived from an EMBL/GenBank/DDBJ whole genome shotgun (WGS) entry which is preliminary data.</text>
</comment>
<evidence type="ECO:0000313" key="1">
    <source>
        <dbReference type="EMBL" id="KAB5524160.1"/>
    </source>
</evidence>
<reference evidence="2" key="1">
    <citation type="journal article" date="2019" name="Gigascience">
        <title>De novo genome assembly of the endangered Acer yangbiense, a plant species with extremely small populations endemic to Yunnan Province, China.</title>
        <authorList>
            <person name="Yang J."/>
            <person name="Wariss H.M."/>
            <person name="Tao L."/>
            <person name="Zhang R."/>
            <person name="Yun Q."/>
            <person name="Hollingsworth P."/>
            <person name="Dao Z."/>
            <person name="Luo G."/>
            <person name="Guo H."/>
            <person name="Ma Y."/>
            <person name="Sun W."/>
        </authorList>
    </citation>
    <scope>NUCLEOTIDE SEQUENCE [LARGE SCALE GENOMIC DNA]</scope>
    <source>
        <strain evidence="2">cv. br00</strain>
    </source>
</reference>
<gene>
    <name evidence="1" type="ORF">DKX38_021909</name>
</gene>
<sequence>MYSKCGCMFDAPNSLSLISLAQSSSVDSLFNVCERHGLVNEGMRFFYSMDEYYGVTPNLEHLHVW</sequence>
<organism evidence="1 2">
    <name type="scientific">Salix brachista</name>
    <dbReference type="NCBI Taxonomy" id="2182728"/>
    <lineage>
        <taxon>Eukaryota</taxon>
        <taxon>Viridiplantae</taxon>
        <taxon>Streptophyta</taxon>
        <taxon>Embryophyta</taxon>
        <taxon>Tracheophyta</taxon>
        <taxon>Spermatophyta</taxon>
        <taxon>Magnoliopsida</taxon>
        <taxon>eudicotyledons</taxon>
        <taxon>Gunneridae</taxon>
        <taxon>Pentapetalae</taxon>
        <taxon>rosids</taxon>
        <taxon>fabids</taxon>
        <taxon>Malpighiales</taxon>
        <taxon>Salicaceae</taxon>
        <taxon>Saliceae</taxon>
        <taxon>Salix</taxon>
    </lineage>
</organism>
<proteinExistence type="predicted"/>